<gene>
    <name evidence="1" type="ORF">CCAM_LOCUS21990</name>
</gene>
<evidence type="ECO:0000313" key="2">
    <source>
        <dbReference type="Proteomes" id="UP000595140"/>
    </source>
</evidence>
<evidence type="ECO:0008006" key="3">
    <source>
        <dbReference type="Google" id="ProtNLM"/>
    </source>
</evidence>
<organism evidence="1 2">
    <name type="scientific">Cuscuta campestris</name>
    <dbReference type="NCBI Taxonomy" id="132261"/>
    <lineage>
        <taxon>Eukaryota</taxon>
        <taxon>Viridiplantae</taxon>
        <taxon>Streptophyta</taxon>
        <taxon>Embryophyta</taxon>
        <taxon>Tracheophyta</taxon>
        <taxon>Spermatophyta</taxon>
        <taxon>Magnoliopsida</taxon>
        <taxon>eudicotyledons</taxon>
        <taxon>Gunneridae</taxon>
        <taxon>Pentapetalae</taxon>
        <taxon>asterids</taxon>
        <taxon>lamiids</taxon>
        <taxon>Solanales</taxon>
        <taxon>Convolvulaceae</taxon>
        <taxon>Cuscuteae</taxon>
        <taxon>Cuscuta</taxon>
        <taxon>Cuscuta subgen. Grammica</taxon>
        <taxon>Cuscuta sect. Cleistogrammica</taxon>
    </lineage>
</organism>
<name>A0A484LV80_9ASTE</name>
<evidence type="ECO:0000313" key="1">
    <source>
        <dbReference type="EMBL" id="VFQ80214.1"/>
    </source>
</evidence>
<reference evidence="1 2" key="1">
    <citation type="submission" date="2018-04" db="EMBL/GenBank/DDBJ databases">
        <authorList>
            <person name="Vogel A."/>
        </authorList>
    </citation>
    <scope>NUCLEOTIDE SEQUENCE [LARGE SCALE GENOMIC DNA]</scope>
</reference>
<accession>A0A484LV80</accession>
<dbReference type="EMBL" id="OOIL02002100">
    <property type="protein sequence ID" value="VFQ80214.1"/>
    <property type="molecule type" value="Genomic_DNA"/>
</dbReference>
<dbReference type="AlphaFoldDB" id="A0A484LV80"/>
<sequence>MLMKRMTLWAVFARNSLGQHSEVHLCQQHSNLEPKGSGEAYVKELVQFSMLYFVECFLLAKDKGARVDFSHLELIDNIEKFEVYSWGDHPTSSE</sequence>
<dbReference type="Proteomes" id="UP000595140">
    <property type="component" value="Unassembled WGS sequence"/>
</dbReference>
<protein>
    <recommendedName>
        <fullName evidence="3">DUF1985 domain-containing protein</fullName>
    </recommendedName>
</protein>
<dbReference type="OrthoDB" id="1305596at2759"/>
<proteinExistence type="predicted"/>
<keyword evidence="2" id="KW-1185">Reference proteome</keyword>